<keyword evidence="1" id="KW-0696">RNA-directed RNA polymerase</keyword>
<dbReference type="InterPro" id="IPR057596">
    <property type="entry name" value="RDRP_core"/>
</dbReference>
<evidence type="ECO:0000313" key="5">
    <source>
        <dbReference type="Proteomes" id="UP001310594"/>
    </source>
</evidence>
<keyword evidence="1" id="KW-0548">Nucleotidyltransferase</keyword>
<dbReference type="GO" id="GO:0031380">
    <property type="term" value="C:nuclear RNA-directed RNA polymerase complex"/>
    <property type="evidence" value="ECO:0007669"/>
    <property type="project" value="TreeGrafter"/>
</dbReference>
<comment type="caution">
    <text evidence="4">The sequence shown here is derived from an EMBL/GenBank/DDBJ whole genome shotgun (WGS) entry which is preliminary data.</text>
</comment>
<dbReference type="AlphaFoldDB" id="A0AAN7VSQ8"/>
<comment type="catalytic activity">
    <reaction evidence="1">
        <text>RNA(n) + a ribonucleoside 5'-triphosphate = RNA(n+1) + diphosphate</text>
        <dbReference type="Rhea" id="RHEA:21248"/>
        <dbReference type="Rhea" id="RHEA-COMP:14527"/>
        <dbReference type="Rhea" id="RHEA-COMP:17342"/>
        <dbReference type="ChEBI" id="CHEBI:33019"/>
        <dbReference type="ChEBI" id="CHEBI:61557"/>
        <dbReference type="ChEBI" id="CHEBI:140395"/>
        <dbReference type="EC" id="2.7.7.48"/>
    </reaction>
</comment>
<accession>A0AAN7VSQ8</accession>
<evidence type="ECO:0000259" key="3">
    <source>
        <dbReference type="Pfam" id="PF25358"/>
    </source>
</evidence>
<dbReference type="GO" id="GO:0030422">
    <property type="term" value="P:siRNA processing"/>
    <property type="evidence" value="ECO:0007669"/>
    <property type="project" value="TreeGrafter"/>
</dbReference>
<comment type="similarity">
    <text evidence="1">Belongs to the RdRP family.</text>
</comment>
<dbReference type="InterPro" id="IPR057503">
    <property type="entry name" value="PH_RdRP"/>
</dbReference>
<feature type="domain" description="RDRP core" evidence="2">
    <location>
        <begin position="386"/>
        <end position="984"/>
    </location>
</feature>
<evidence type="ECO:0000256" key="1">
    <source>
        <dbReference type="RuleBase" id="RU363098"/>
    </source>
</evidence>
<protein>
    <recommendedName>
        <fullName evidence="1">RNA-dependent RNA polymerase</fullName>
        <ecNumber evidence="1">2.7.7.48</ecNumber>
    </recommendedName>
</protein>
<dbReference type="InterPro" id="IPR007855">
    <property type="entry name" value="RDRP"/>
</dbReference>
<dbReference type="Pfam" id="PF25358">
    <property type="entry name" value="PH_fung_RdRP"/>
    <property type="match status" value="1"/>
</dbReference>
<dbReference type="GO" id="GO:0003723">
    <property type="term" value="F:RNA binding"/>
    <property type="evidence" value="ECO:0007669"/>
    <property type="project" value="UniProtKB-KW"/>
</dbReference>
<dbReference type="Pfam" id="PF05183">
    <property type="entry name" value="RdRP"/>
    <property type="match status" value="1"/>
</dbReference>
<dbReference type="EC" id="2.7.7.48" evidence="1"/>
<evidence type="ECO:0000313" key="4">
    <source>
        <dbReference type="EMBL" id="KAK5700002.1"/>
    </source>
</evidence>
<keyword evidence="1" id="KW-0694">RNA-binding</keyword>
<organism evidence="4 5">
    <name type="scientific">Elasticomyces elasticus</name>
    <dbReference type="NCBI Taxonomy" id="574655"/>
    <lineage>
        <taxon>Eukaryota</taxon>
        <taxon>Fungi</taxon>
        <taxon>Dikarya</taxon>
        <taxon>Ascomycota</taxon>
        <taxon>Pezizomycotina</taxon>
        <taxon>Dothideomycetes</taxon>
        <taxon>Dothideomycetidae</taxon>
        <taxon>Mycosphaerellales</taxon>
        <taxon>Teratosphaeriaceae</taxon>
        <taxon>Elasticomyces</taxon>
    </lineage>
</organism>
<dbReference type="PANTHER" id="PTHR23079">
    <property type="entry name" value="RNA-DEPENDENT RNA POLYMERASE"/>
    <property type="match status" value="1"/>
</dbReference>
<keyword evidence="1" id="KW-0808">Transferase</keyword>
<dbReference type="Proteomes" id="UP001310594">
    <property type="component" value="Unassembled WGS sequence"/>
</dbReference>
<gene>
    <name evidence="4" type="ORF">LTR97_006136</name>
</gene>
<evidence type="ECO:0000259" key="2">
    <source>
        <dbReference type="Pfam" id="PF05183"/>
    </source>
</evidence>
<feature type="domain" description="RdRP-like PH" evidence="3">
    <location>
        <begin position="85"/>
        <end position="256"/>
    </location>
</feature>
<dbReference type="EMBL" id="JAVRQU010000008">
    <property type="protein sequence ID" value="KAK5700002.1"/>
    <property type="molecule type" value="Genomic_DNA"/>
</dbReference>
<proteinExistence type="inferred from homology"/>
<name>A0AAN7VSQ8_9PEZI</name>
<dbReference type="PANTHER" id="PTHR23079:SF17">
    <property type="entry name" value="RNA-DEPENDENT RNA POLYMERASE"/>
    <property type="match status" value="1"/>
</dbReference>
<reference evidence="4" key="1">
    <citation type="submission" date="2023-08" db="EMBL/GenBank/DDBJ databases">
        <title>Black Yeasts Isolated from many extreme environments.</title>
        <authorList>
            <person name="Coleine C."/>
            <person name="Stajich J.E."/>
            <person name="Selbmann L."/>
        </authorList>
    </citation>
    <scope>NUCLEOTIDE SEQUENCE</scope>
    <source>
        <strain evidence="4">CCFEE 5810</strain>
    </source>
</reference>
<dbReference type="GO" id="GO:0003968">
    <property type="term" value="F:RNA-directed RNA polymerase activity"/>
    <property type="evidence" value="ECO:0007669"/>
    <property type="project" value="UniProtKB-KW"/>
</dbReference>
<sequence>MDIFVRNIPPDASHRQLERIFEGPLKECGVYEYDVNKWKGKPQAKITVLHAASGQRFLATTFSGPEGSERSSKALAQINGGRRVRRFSIKTVQNGMWDYDINGNLAFTTHYKNEVPATLTIGNKEAILLIGSTETEHVRIDFSYYHSEHILLGNHHDPSITIAVRIPPKMYQVRGEDLLSAQLTRLIISKEAARSKDVRKSRLTGIDENHKKISGVCFVYRMTLSDPATLSAVRSLLKHNPKLPSVMDMVTPLRIPTESWKRSKMRLDYETTDSSRLGGKPFSIRFQIERLARNGVLAPHRVIELLSTVVRLHGKYGTDATSAALANLYRQMPLAGPDTHATELSKASLKQMLVDYASTYDEHAPENPFELTKRHSHINLIHKVIITPAGTYLSGPTPEPTNRVLRKYSGQTDHFVRVVFQDEDGSSVHHDPRASQELIFHDRFRGVLDGTINIAGQGFSFLGFSHSSLRSQSCWFMAPLITPETGTLLYAPQVIKQLGDFTHIRTPAKAAARIGQCFTDTTASVTLRDGEKGSLAIVERNGRDFGDGVGTISRRLLDDVFKVYGSKQYKATILQVRFQGAKGVVSFDSRLHGRRLLLRSNMEKFGRSDSNVLEICGAAFRPLPMVLNRFFIKILEDLGVPTDVFLQLQAHEVGKLRAMLTSAVNTASLLETLEMTKATRLPSLINELQEIGLDYHADHFLYSVVELAVISRLRDIKYRGRINVSEGVTLYGIMDETGYLREGQIYVVTEKAPEGGRRELVRDGVFVTRSPAMHPGDIQVVNAVDVPFDSPLKKLSNVVVFSQHGERDLPSMLSGGDLDGDIYNVCWDQRLKPRFISTPADYPKVTPLVLDRAVTAKDMSDFFITFMETDQLGMLCNRHMQMADQLDAGTFSNECIKLAEMASTAVDYSKTGIPIKLNEAPRFSPEKPDFMAPSPRVVVSERGYLDLVEDDQQDDEAFEGLDTERKPYRYYQSDKALGHLYRAIDVQQFLTSMQNQHRALALRSGSSSTVLPSLLKYVRKWASAHGLLYSHDVPLAQDIRHSYDESLLDIMYTYCPTANTHLSEQEVFSGSILGRQGGAQGKPLRELSQTMRERFEAVAEYAILRITRGDQAAQLGGDEEWDEPYDDREIEGFPRAIACLQVAVEDRGWADRQAGELHSFGYIAAGACLREMRRYWITTFGVYMLPKV</sequence>